<protein>
    <recommendedName>
        <fullName evidence="4">Outer membrane lipoprotein-sorting protein</fullName>
    </recommendedName>
</protein>
<feature type="signal peptide" evidence="1">
    <location>
        <begin position="1"/>
        <end position="19"/>
    </location>
</feature>
<evidence type="ECO:0000256" key="1">
    <source>
        <dbReference type="SAM" id="SignalP"/>
    </source>
</evidence>
<accession>D0MHC2</accession>
<dbReference type="EMBL" id="CP001807">
    <property type="protein sequence ID" value="ACY47880.1"/>
    <property type="molecule type" value="Genomic_DNA"/>
</dbReference>
<reference evidence="2 3" key="1">
    <citation type="journal article" date="2009" name="Stand. Genomic Sci.">
        <title>Complete genome sequence of Rhodothermus marinus type strain (R-10).</title>
        <authorList>
            <person name="Nolan M."/>
            <person name="Tindall B.J."/>
            <person name="Pomrenke H."/>
            <person name="Lapidus A."/>
            <person name="Copeland A."/>
            <person name="Glavina Del Rio T."/>
            <person name="Lucas S."/>
            <person name="Chen F."/>
            <person name="Tice H."/>
            <person name="Cheng J.F."/>
            <person name="Saunders E."/>
            <person name="Han C."/>
            <person name="Bruce D."/>
            <person name="Goodwin L."/>
            <person name="Chain P."/>
            <person name="Pitluck S."/>
            <person name="Ovchinikova G."/>
            <person name="Pati A."/>
            <person name="Ivanova N."/>
            <person name="Mavromatis K."/>
            <person name="Chen A."/>
            <person name="Palaniappan K."/>
            <person name="Land M."/>
            <person name="Hauser L."/>
            <person name="Chang Y.J."/>
            <person name="Jeffries C.D."/>
            <person name="Brettin T."/>
            <person name="Goker M."/>
            <person name="Bristow J."/>
            <person name="Eisen J.A."/>
            <person name="Markowitz V."/>
            <person name="Hugenholtz P."/>
            <person name="Kyrpides N.C."/>
            <person name="Klenk H.P."/>
            <person name="Detter J.C."/>
        </authorList>
    </citation>
    <scope>NUCLEOTIDE SEQUENCE [LARGE SCALE GENOMIC DNA]</scope>
    <source>
        <strain evidence="3">ATCC 43812 / DSM 4252 / R-10</strain>
    </source>
</reference>
<sequence length="235" mass="27821">MRYVLHLVALFLLTTACVAAQSADTLWAAWLRGQRAAWQDWQQLSVEVEGHHVIDAPYGVRRVRFVAEVHITPDRMERQVRLLEVDGRTVLTEAFPRVVRPEPRWLEPLLDRWPPFRLLDGLRPWGPAVADSVDRVACWRLELQPPARPPVERITLWFARDDGRLVQSRLLLRGPRMPTPARLQTRFVRIEGRDLPVHRQLTWLHPVRRRMRRYTLLITQELFYRDYRFEPIGIP</sequence>
<evidence type="ECO:0000313" key="3">
    <source>
        <dbReference type="Proteomes" id="UP000002221"/>
    </source>
</evidence>
<name>D0MHC2_RHOM4</name>
<dbReference type="KEGG" id="rmr:Rmar_0986"/>
<gene>
    <name evidence="2" type="ordered locus">Rmar_0986</name>
</gene>
<evidence type="ECO:0000313" key="2">
    <source>
        <dbReference type="EMBL" id="ACY47880.1"/>
    </source>
</evidence>
<dbReference type="HOGENOM" id="CLU_1179477_0_0_10"/>
<dbReference type="STRING" id="518766.Rmar_0986"/>
<dbReference type="RefSeq" id="WP_012843492.1">
    <property type="nucleotide sequence ID" value="NC_013501.1"/>
</dbReference>
<organism evidence="2 3">
    <name type="scientific">Rhodothermus marinus (strain ATCC 43812 / DSM 4252 / R-10)</name>
    <name type="common">Rhodothermus obamensis</name>
    <dbReference type="NCBI Taxonomy" id="518766"/>
    <lineage>
        <taxon>Bacteria</taxon>
        <taxon>Pseudomonadati</taxon>
        <taxon>Rhodothermota</taxon>
        <taxon>Rhodothermia</taxon>
        <taxon>Rhodothermales</taxon>
        <taxon>Rhodothermaceae</taxon>
        <taxon>Rhodothermus</taxon>
    </lineage>
</organism>
<dbReference type="Proteomes" id="UP000002221">
    <property type="component" value="Chromosome"/>
</dbReference>
<proteinExistence type="predicted"/>
<dbReference type="PROSITE" id="PS51257">
    <property type="entry name" value="PROKAR_LIPOPROTEIN"/>
    <property type="match status" value="1"/>
</dbReference>
<keyword evidence="1" id="KW-0732">Signal</keyword>
<dbReference type="AlphaFoldDB" id="D0MHC2"/>
<evidence type="ECO:0008006" key="4">
    <source>
        <dbReference type="Google" id="ProtNLM"/>
    </source>
</evidence>
<feature type="chain" id="PRO_5003011136" description="Outer membrane lipoprotein-sorting protein" evidence="1">
    <location>
        <begin position="20"/>
        <end position="235"/>
    </location>
</feature>
<keyword evidence="3" id="KW-1185">Reference proteome</keyword>
<dbReference type="OrthoDB" id="9772924at2"/>